<dbReference type="Proteomes" id="UP000249723">
    <property type="component" value="Unassembled WGS sequence"/>
</dbReference>
<evidence type="ECO:0000256" key="1">
    <source>
        <dbReference type="SAM" id="MobiDB-lite"/>
    </source>
</evidence>
<feature type="transmembrane region" description="Helical" evidence="2">
    <location>
        <begin position="6"/>
        <end position="31"/>
    </location>
</feature>
<keyword evidence="2" id="KW-0812">Transmembrane</keyword>
<feature type="compositionally biased region" description="Low complexity" evidence="1">
    <location>
        <begin position="59"/>
        <end position="68"/>
    </location>
</feature>
<keyword evidence="2" id="KW-1133">Transmembrane helix</keyword>
<evidence type="ECO:0000313" key="4">
    <source>
        <dbReference type="Proteomes" id="UP000249723"/>
    </source>
</evidence>
<proteinExistence type="predicted"/>
<keyword evidence="2" id="KW-0472">Membrane</keyword>
<feature type="compositionally biased region" description="Low complexity" evidence="1">
    <location>
        <begin position="162"/>
        <end position="199"/>
    </location>
</feature>
<accession>A0A2X0M6V7</accession>
<protein>
    <submittedName>
        <fullName evidence="3">BZ3500_MvSof-1268-A1-R1_Chr2-2g04800 protein</fullName>
    </submittedName>
</protein>
<feature type="region of interest" description="Disordered" evidence="1">
    <location>
        <begin position="141"/>
        <end position="271"/>
    </location>
</feature>
<sequence length="271" mass="28412">MGEISRTWWIVIGIATFFVVVISLVFGLQLVMRCNQRSRDRQMEEGKRANKILGKTRESSSGSASDSTDSLDKEKENMSTVSSAQLSSLNLASRPLSAAPSFSTLPIPHTVSTIPTARSPQGYAVHPLHNAERLISKSYDSLRSSPLAGPPTTSSASVTGGPPSRASSSLSKNSSPPSSPKIPKSSTSRSTASRTPSPSVVQEDSEEGSTAGEPSGDSDTSAAEEEAQRPVEAAGSPSSSTAPRLSLSDLPHFDTGLMGEEITRGDHGKEA</sequence>
<dbReference type="EMBL" id="FMWP01000010">
    <property type="protein sequence ID" value="SCZ87334.1"/>
    <property type="molecule type" value="Genomic_DNA"/>
</dbReference>
<feature type="compositionally biased region" description="Basic and acidic residues" evidence="1">
    <location>
        <begin position="261"/>
        <end position="271"/>
    </location>
</feature>
<dbReference type="OrthoDB" id="10426877at2759"/>
<keyword evidence="4" id="KW-1185">Reference proteome</keyword>
<evidence type="ECO:0000313" key="3">
    <source>
        <dbReference type="EMBL" id="SCZ87334.1"/>
    </source>
</evidence>
<name>A0A2X0M6V7_9BASI</name>
<feature type="region of interest" description="Disordered" evidence="1">
    <location>
        <begin position="37"/>
        <end position="82"/>
    </location>
</feature>
<reference evidence="4" key="1">
    <citation type="submission" date="2016-10" db="EMBL/GenBank/DDBJ databases">
        <authorList>
            <person name="Jeantristanb JTB J.-T."/>
            <person name="Ricardo R."/>
        </authorList>
    </citation>
    <scope>NUCLEOTIDE SEQUENCE [LARGE SCALE GENOMIC DNA]</scope>
</reference>
<organism evidence="3 4">
    <name type="scientific">Microbotryum saponariae</name>
    <dbReference type="NCBI Taxonomy" id="289078"/>
    <lineage>
        <taxon>Eukaryota</taxon>
        <taxon>Fungi</taxon>
        <taxon>Dikarya</taxon>
        <taxon>Basidiomycota</taxon>
        <taxon>Pucciniomycotina</taxon>
        <taxon>Microbotryomycetes</taxon>
        <taxon>Microbotryales</taxon>
        <taxon>Microbotryaceae</taxon>
        <taxon>Microbotryum</taxon>
    </lineage>
</organism>
<feature type="compositionally biased region" description="Basic and acidic residues" evidence="1">
    <location>
        <begin position="37"/>
        <end position="48"/>
    </location>
</feature>
<evidence type="ECO:0000256" key="2">
    <source>
        <dbReference type="SAM" id="Phobius"/>
    </source>
</evidence>
<dbReference type="AlphaFoldDB" id="A0A2X0M6V7"/>
<gene>
    <name evidence="3" type="ORF">BZ3500_MVSOF-1268-A1-R1_CHR2-2G04800</name>
</gene>